<dbReference type="EMBL" id="BSYJ01000007">
    <property type="protein sequence ID" value="GMG88578.1"/>
    <property type="molecule type" value="Genomic_DNA"/>
</dbReference>
<accession>A0ABQ6M2M8</accession>
<dbReference type="Proteomes" id="UP001224392">
    <property type="component" value="Unassembled WGS sequence"/>
</dbReference>
<keyword evidence="3" id="KW-1185">Reference proteome</keyword>
<name>A0ABQ6M2M8_9GAMM</name>
<evidence type="ECO:0000259" key="1">
    <source>
        <dbReference type="Pfam" id="PF14341"/>
    </source>
</evidence>
<dbReference type="RefSeq" id="WP_285765188.1">
    <property type="nucleotide sequence ID" value="NZ_BSYJ01000007.1"/>
</dbReference>
<organism evidence="2 3">
    <name type="scientific">Biformimicrobium ophioploci</name>
    <dbReference type="NCBI Taxonomy" id="3036711"/>
    <lineage>
        <taxon>Bacteria</taxon>
        <taxon>Pseudomonadati</taxon>
        <taxon>Pseudomonadota</taxon>
        <taxon>Gammaproteobacteria</taxon>
        <taxon>Cellvibrionales</taxon>
        <taxon>Microbulbiferaceae</taxon>
        <taxon>Biformimicrobium</taxon>
    </lineage>
</organism>
<proteinExistence type="predicted"/>
<dbReference type="InterPro" id="IPR025746">
    <property type="entry name" value="PilX_N_dom"/>
</dbReference>
<dbReference type="Pfam" id="PF14341">
    <property type="entry name" value="PilX_N"/>
    <property type="match status" value="1"/>
</dbReference>
<reference evidence="2 3" key="1">
    <citation type="submission" date="2023-04" db="EMBL/GenBank/DDBJ databases">
        <title>Marinobulbifer ophiurae gen. nov., sp. Nov., isolate from tissue of brittle star Ophioplocus japonicus.</title>
        <authorList>
            <person name="Kawano K."/>
            <person name="Sawayama S."/>
            <person name="Nakagawa S."/>
        </authorList>
    </citation>
    <scope>NUCLEOTIDE SEQUENCE [LARGE SCALE GENOMIC DNA]</scope>
    <source>
        <strain evidence="2 3">NKW57</strain>
    </source>
</reference>
<feature type="domain" description="Type 4 fimbrial biogenesis protein PilX N-terminal" evidence="1">
    <location>
        <begin position="8"/>
        <end position="55"/>
    </location>
</feature>
<gene>
    <name evidence="2" type="ORF">MNKW57_28990</name>
</gene>
<sequence>MQNLHSQRGAVLVVSLIILLVLTMIGISSARTVLLEEKMTYASRDAKVALEVAEALTVEAERYVDSIATTGDFNSTGHLYALGDGEEDLYGSNVWSGTRSLEAEVPMLGPDGSNLKGRFFIELAGIADKEDPANDIAIMGYGQSTGGGEIKVFRIVAMGYGINDATQRILITRYGRRF</sequence>
<protein>
    <recommendedName>
        <fullName evidence="1">Type 4 fimbrial biogenesis protein PilX N-terminal domain-containing protein</fullName>
    </recommendedName>
</protein>
<comment type="caution">
    <text evidence="2">The sequence shown here is derived from an EMBL/GenBank/DDBJ whole genome shotgun (WGS) entry which is preliminary data.</text>
</comment>
<evidence type="ECO:0000313" key="3">
    <source>
        <dbReference type="Proteomes" id="UP001224392"/>
    </source>
</evidence>
<evidence type="ECO:0000313" key="2">
    <source>
        <dbReference type="EMBL" id="GMG88578.1"/>
    </source>
</evidence>